<keyword evidence="3" id="KW-1185">Reference proteome</keyword>
<feature type="compositionally biased region" description="Polar residues" evidence="1">
    <location>
        <begin position="15"/>
        <end position="30"/>
    </location>
</feature>
<proteinExistence type="predicted"/>
<gene>
    <name evidence="2" type="ORF">TorRG33x02_097030</name>
</gene>
<dbReference type="AlphaFoldDB" id="A0A2P5F9K1"/>
<dbReference type="Proteomes" id="UP000237000">
    <property type="component" value="Unassembled WGS sequence"/>
</dbReference>
<dbReference type="InParanoid" id="A0A2P5F9K1"/>
<evidence type="ECO:0000313" key="3">
    <source>
        <dbReference type="Proteomes" id="UP000237000"/>
    </source>
</evidence>
<name>A0A2P5F9K1_TREOI</name>
<accession>A0A2P5F9K1</accession>
<protein>
    <submittedName>
        <fullName evidence="2">Uncharacterized protein</fullName>
    </submittedName>
</protein>
<organism evidence="2 3">
    <name type="scientific">Trema orientale</name>
    <name type="common">Charcoal tree</name>
    <name type="synonym">Celtis orientalis</name>
    <dbReference type="NCBI Taxonomy" id="63057"/>
    <lineage>
        <taxon>Eukaryota</taxon>
        <taxon>Viridiplantae</taxon>
        <taxon>Streptophyta</taxon>
        <taxon>Embryophyta</taxon>
        <taxon>Tracheophyta</taxon>
        <taxon>Spermatophyta</taxon>
        <taxon>Magnoliopsida</taxon>
        <taxon>eudicotyledons</taxon>
        <taxon>Gunneridae</taxon>
        <taxon>Pentapetalae</taxon>
        <taxon>rosids</taxon>
        <taxon>fabids</taxon>
        <taxon>Rosales</taxon>
        <taxon>Cannabaceae</taxon>
        <taxon>Trema</taxon>
    </lineage>
</organism>
<comment type="caution">
    <text evidence="2">The sequence shown here is derived from an EMBL/GenBank/DDBJ whole genome shotgun (WGS) entry which is preliminary data.</text>
</comment>
<feature type="region of interest" description="Disordered" evidence="1">
    <location>
        <begin position="1"/>
        <end position="45"/>
    </location>
</feature>
<evidence type="ECO:0000256" key="1">
    <source>
        <dbReference type="SAM" id="MobiDB-lite"/>
    </source>
</evidence>
<dbReference type="EMBL" id="JXTC01000051">
    <property type="protein sequence ID" value="PON94456.1"/>
    <property type="molecule type" value="Genomic_DNA"/>
</dbReference>
<feature type="non-terminal residue" evidence="2">
    <location>
        <position position="91"/>
    </location>
</feature>
<evidence type="ECO:0000313" key="2">
    <source>
        <dbReference type="EMBL" id="PON94456.1"/>
    </source>
</evidence>
<reference evidence="3" key="1">
    <citation type="submission" date="2016-06" db="EMBL/GenBank/DDBJ databases">
        <title>Parallel loss of symbiosis genes in relatives of nitrogen-fixing non-legume Parasponia.</title>
        <authorList>
            <person name="Van Velzen R."/>
            <person name="Holmer R."/>
            <person name="Bu F."/>
            <person name="Rutten L."/>
            <person name="Van Zeijl A."/>
            <person name="Liu W."/>
            <person name="Santuari L."/>
            <person name="Cao Q."/>
            <person name="Sharma T."/>
            <person name="Shen D."/>
            <person name="Roswanjaya Y."/>
            <person name="Wardhani T."/>
            <person name="Kalhor M.S."/>
            <person name="Jansen J."/>
            <person name="Van den Hoogen J."/>
            <person name="Gungor B."/>
            <person name="Hartog M."/>
            <person name="Hontelez J."/>
            <person name="Verver J."/>
            <person name="Yang W.-C."/>
            <person name="Schijlen E."/>
            <person name="Repin R."/>
            <person name="Schilthuizen M."/>
            <person name="Schranz E."/>
            <person name="Heidstra R."/>
            <person name="Miyata K."/>
            <person name="Fedorova E."/>
            <person name="Kohlen W."/>
            <person name="Bisseling T."/>
            <person name="Smit S."/>
            <person name="Geurts R."/>
        </authorList>
    </citation>
    <scope>NUCLEOTIDE SEQUENCE [LARGE SCALE GENOMIC DNA]</scope>
    <source>
        <strain evidence="3">cv. RG33-2</strain>
    </source>
</reference>
<sequence length="91" mass="10148">MYISQIDGDDGSVAPSMNNPAQVIIDSTSGSKKKPPLTLKSKNPKKKVRHVSEIWDPFTRNEDDPSDNRVVCNCCEKDHANEDDPYESIEA</sequence>